<gene>
    <name evidence="2" type="ORF">RHSP_49335</name>
</gene>
<keyword evidence="3" id="KW-1185">Reference proteome</keyword>
<sequence>MGRRLQRVGRDVVVGVTKEVRQVEDEVGEDQQEDGNAKRILQRRVGREGHRIGLQLDLDAGRVRLARHMQRPDVQDHDTGDHEGQQVVQREEAVERRIVDGEAAEQEGLNPVADPWEGGEEAGDDGRPPEGHLAPGQNIAHEGGCHHQEVDDHAEDPEDFARRLVGTVVEAAGDVEIDCHEEEGRAVGMHVAQQPAMVDVADDLFDRVEGDRRIGRIMHGKHDAGQDLQDQHDGQHGAERVGIVQIARDRIGNETVIDHARQRKPRVDPFFEPCRWLVRRMTTHDSAPPSTDLDLLIRRERILRYGEVLRCRPMAYAAGGIVDRTMAGTEPPAVFPRLAERYAAEMGADADHHEPVFLALTCRTGNIGCLRIGWKVGIASNRILEVRELRALGIVDFLLRAVTDEDGLAAPLHRQRHARLKARHVDFDGSKSKCRCIRPHLVDKRPRDGNCANSTSHTRRQIKEIAARRLAYGFSCRTMLAQGCTSSSANHGRTAAPPH</sequence>
<comment type="caution">
    <text evidence="2">The sequence shown here is derived from an EMBL/GenBank/DDBJ whole genome shotgun (WGS) entry which is preliminary data.</text>
</comment>
<feature type="region of interest" description="Disordered" evidence="1">
    <location>
        <begin position="100"/>
        <end position="154"/>
    </location>
</feature>
<name>N6V227_9HYPH</name>
<organism evidence="2 3">
    <name type="scientific">Rhizobium freirei PRF 81</name>
    <dbReference type="NCBI Taxonomy" id="363754"/>
    <lineage>
        <taxon>Bacteria</taxon>
        <taxon>Pseudomonadati</taxon>
        <taxon>Pseudomonadota</taxon>
        <taxon>Alphaproteobacteria</taxon>
        <taxon>Hyphomicrobiales</taxon>
        <taxon>Rhizobiaceae</taxon>
        <taxon>Rhizobium/Agrobacterium group</taxon>
        <taxon>Rhizobium</taxon>
    </lineage>
</organism>
<evidence type="ECO:0000256" key="1">
    <source>
        <dbReference type="SAM" id="MobiDB-lite"/>
    </source>
</evidence>
<dbReference type="AlphaFoldDB" id="N6V227"/>
<accession>N6V227</accession>
<reference evidence="2 3" key="1">
    <citation type="journal article" date="2012" name="BMC Genomics">
        <title>Genomic basis of broad host range and environmental adaptability of Rhizobium tropici CIAT 899 and Rhizobium sp. PRF 81 which are used in inoculants for common bean (Phaseolus vulgaris L.).</title>
        <authorList>
            <person name="Ormeno-Orrillo E."/>
            <person name="Menna P."/>
            <person name="Almeida L.G."/>
            <person name="Ollero F.J."/>
            <person name="Nicolas M.F."/>
            <person name="Pains Rodrigues E."/>
            <person name="Shigueyoshi Nakatani A."/>
            <person name="Silva Batista J.S."/>
            <person name="Oliveira Chueire L.M."/>
            <person name="Souza R.C."/>
            <person name="Ribeiro Vasconcelos A.T."/>
            <person name="Megias M."/>
            <person name="Hungria M."/>
            <person name="Martinez-Romero E."/>
        </authorList>
    </citation>
    <scope>NUCLEOTIDE SEQUENCE [LARGE SCALE GENOMIC DNA]</scope>
    <source>
        <strain evidence="2 3">PRF 81</strain>
    </source>
</reference>
<evidence type="ECO:0000313" key="2">
    <source>
        <dbReference type="EMBL" id="ENN87930.1"/>
    </source>
</evidence>
<protein>
    <submittedName>
        <fullName evidence="2">Uncharacterized protein</fullName>
    </submittedName>
</protein>
<dbReference type="Proteomes" id="UP000012429">
    <property type="component" value="Unassembled WGS sequence"/>
</dbReference>
<dbReference type="EMBL" id="AQHN01000055">
    <property type="protein sequence ID" value="ENN87930.1"/>
    <property type="molecule type" value="Genomic_DNA"/>
</dbReference>
<evidence type="ECO:0000313" key="3">
    <source>
        <dbReference type="Proteomes" id="UP000012429"/>
    </source>
</evidence>
<proteinExistence type="predicted"/>